<feature type="active site" description="Acyl-ester intermediate" evidence="14">
    <location>
        <position position="333"/>
    </location>
</feature>
<dbReference type="PANTHER" id="PTHR30627">
    <property type="entry name" value="PEPTIDOGLYCAN D,D-TRANSPEPTIDASE"/>
    <property type="match status" value="1"/>
</dbReference>
<keyword evidence="9 14" id="KW-0133">Cell shape</keyword>
<keyword evidence="8 14" id="KW-0378">Hydrolase</keyword>
<keyword evidence="7 14" id="KW-0812">Transmembrane</keyword>
<name>A0ABW3HGD4_9GAMM</name>
<dbReference type="HAMAP" id="MF_02081">
    <property type="entry name" value="MrdA_transpept"/>
    <property type="match status" value="1"/>
</dbReference>
<evidence type="ECO:0000313" key="18">
    <source>
        <dbReference type="Proteomes" id="UP001597044"/>
    </source>
</evidence>
<keyword evidence="3 14" id="KW-1003">Cell membrane</keyword>
<dbReference type="GO" id="GO:0009002">
    <property type="term" value="F:serine-type D-Ala-D-Ala carboxypeptidase activity"/>
    <property type="evidence" value="ECO:0007669"/>
    <property type="project" value="UniProtKB-EC"/>
</dbReference>
<dbReference type="InterPro" id="IPR050515">
    <property type="entry name" value="Beta-lactam/transpept"/>
</dbReference>
<evidence type="ECO:0000256" key="6">
    <source>
        <dbReference type="ARBA" id="ARBA00022670"/>
    </source>
</evidence>
<keyword evidence="14" id="KW-0862">Zinc</keyword>
<keyword evidence="12 14" id="KW-0472">Membrane</keyword>
<keyword evidence="13 14" id="KW-0961">Cell wall biogenesis/degradation</keyword>
<evidence type="ECO:0000256" key="4">
    <source>
        <dbReference type="ARBA" id="ARBA00022519"/>
    </source>
</evidence>
<dbReference type="EC" id="3.4.16.4" evidence="14"/>
<comment type="function">
    <text evidence="14">Catalyzes cross-linking of the peptidoglycan cell wall.</text>
</comment>
<evidence type="ECO:0000259" key="16">
    <source>
        <dbReference type="Pfam" id="PF03717"/>
    </source>
</evidence>
<dbReference type="InterPro" id="IPR012338">
    <property type="entry name" value="Beta-lactam/transpept-like"/>
</dbReference>
<dbReference type="Pfam" id="PF00905">
    <property type="entry name" value="Transpeptidase"/>
    <property type="match status" value="1"/>
</dbReference>
<feature type="domain" description="Penicillin-binding protein dimerisation" evidence="16">
    <location>
        <begin position="71"/>
        <end position="242"/>
    </location>
</feature>
<evidence type="ECO:0000256" key="8">
    <source>
        <dbReference type="ARBA" id="ARBA00022801"/>
    </source>
</evidence>
<dbReference type="EMBL" id="JBHTIT010000001">
    <property type="protein sequence ID" value="MFD0950255.1"/>
    <property type="molecule type" value="Genomic_DNA"/>
</dbReference>
<evidence type="ECO:0000256" key="9">
    <source>
        <dbReference type="ARBA" id="ARBA00022960"/>
    </source>
</evidence>
<comment type="similarity">
    <text evidence="14">Belongs to the transpeptidase family. MrdA subfamily.</text>
</comment>
<comment type="caution">
    <text evidence="17">The sequence shown here is derived from an EMBL/GenBank/DDBJ whole genome shotgun (WGS) entry which is preliminary data.</text>
</comment>
<dbReference type="PANTHER" id="PTHR30627:SF2">
    <property type="entry name" value="PEPTIDOGLYCAN D,D-TRANSPEPTIDASE MRDA"/>
    <property type="match status" value="1"/>
</dbReference>
<evidence type="ECO:0000256" key="5">
    <source>
        <dbReference type="ARBA" id="ARBA00022645"/>
    </source>
</evidence>
<comment type="cofactor">
    <cofactor evidence="14">
        <name>Zn(2+)</name>
        <dbReference type="ChEBI" id="CHEBI:29105"/>
    </cofactor>
    <text evidence="14">Binds one Zn(2+) ion per subunit.</text>
</comment>
<feature type="transmembrane region" description="Helical" evidence="14">
    <location>
        <begin position="21"/>
        <end position="48"/>
    </location>
</feature>
<dbReference type="SUPFAM" id="SSF56601">
    <property type="entry name" value="beta-lactamase/transpeptidase-like"/>
    <property type="match status" value="1"/>
</dbReference>
<proteinExistence type="inferred from homology"/>
<reference evidence="18" key="1">
    <citation type="journal article" date="2019" name="Int. J. Syst. Evol. Microbiol.">
        <title>The Global Catalogue of Microorganisms (GCM) 10K type strain sequencing project: providing services to taxonomists for standard genome sequencing and annotation.</title>
        <authorList>
            <consortium name="The Broad Institute Genomics Platform"/>
            <consortium name="The Broad Institute Genome Sequencing Center for Infectious Disease"/>
            <person name="Wu L."/>
            <person name="Ma J."/>
        </authorList>
    </citation>
    <scope>NUCLEOTIDE SEQUENCE [LARGE SCALE GENOMIC DNA]</scope>
    <source>
        <strain evidence="18">CCUG 63419</strain>
    </source>
</reference>
<evidence type="ECO:0000256" key="7">
    <source>
        <dbReference type="ARBA" id="ARBA00022692"/>
    </source>
</evidence>
<evidence type="ECO:0000256" key="13">
    <source>
        <dbReference type="ARBA" id="ARBA00023316"/>
    </source>
</evidence>
<accession>A0ABW3HGD4</accession>
<dbReference type="SUPFAM" id="SSF56519">
    <property type="entry name" value="Penicillin binding protein dimerisation domain"/>
    <property type="match status" value="1"/>
</dbReference>
<keyword evidence="14" id="KW-0479">Metal-binding</keyword>
<feature type="binding site" evidence="14">
    <location>
        <position position="357"/>
    </location>
    <ligand>
        <name>Zn(2+)</name>
        <dbReference type="ChEBI" id="CHEBI:29105"/>
    </ligand>
</feature>
<dbReference type="Gene3D" id="3.30.1390.30">
    <property type="entry name" value="Penicillin-binding protein 2a, domain 3"/>
    <property type="match status" value="1"/>
</dbReference>
<comment type="catalytic activity">
    <reaction evidence="14">
        <text>Preferential cleavage: (Ac)2-L-Lys-D-Ala-|-D-Ala. Also transpeptidation of peptidyl-alanyl moieties that are N-acyl substituents of D-alanine.</text>
        <dbReference type="EC" id="3.4.16.4"/>
    </reaction>
</comment>
<keyword evidence="10 14" id="KW-0573">Peptidoglycan synthesis</keyword>
<evidence type="ECO:0000256" key="10">
    <source>
        <dbReference type="ARBA" id="ARBA00022984"/>
    </source>
</evidence>
<evidence type="ECO:0000313" key="17">
    <source>
        <dbReference type="EMBL" id="MFD0950255.1"/>
    </source>
</evidence>
<evidence type="ECO:0000259" key="15">
    <source>
        <dbReference type="Pfam" id="PF00905"/>
    </source>
</evidence>
<dbReference type="Gene3D" id="3.90.1310.10">
    <property type="entry name" value="Penicillin-binding protein 2a (Domain 2)"/>
    <property type="match status" value="1"/>
</dbReference>
<dbReference type="Pfam" id="PF03717">
    <property type="entry name" value="PBP_dimer"/>
    <property type="match status" value="1"/>
</dbReference>
<evidence type="ECO:0000256" key="1">
    <source>
        <dbReference type="ARBA" id="ARBA00004167"/>
    </source>
</evidence>
<dbReference type="RefSeq" id="WP_340675518.1">
    <property type="nucleotide sequence ID" value="NZ_JBHTIT010000001.1"/>
</dbReference>
<comment type="subcellular location">
    <subcellularLocation>
        <location evidence="14">Cell inner membrane</location>
        <topology evidence="14">Single-pass membrane protein</topology>
    </subcellularLocation>
    <subcellularLocation>
        <location evidence="2">Cell membrane</location>
    </subcellularLocation>
    <subcellularLocation>
        <location evidence="1">Membrane</location>
        <topology evidence="1">Single-pass membrane protein</topology>
    </subcellularLocation>
</comment>
<dbReference type="InterPro" id="IPR001460">
    <property type="entry name" value="PCN-bd_Tpept"/>
</dbReference>
<dbReference type="InterPro" id="IPR005311">
    <property type="entry name" value="PBP_dimer"/>
</dbReference>
<organism evidence="17 18">
    <name type="scientific">Paraperlucidibaca wandonensis</name>
    <dbReference type="NCBI Taxonomy" id="1268273"/>
    <lineage>
        <taxon>Bacteria</taxon>
        <taxon>Pseudomonadati</taxon>
        <taxon>Pseudomonadota</taxon>
        <taxon>Gammaproteobacteria</taxon>
        <taxon>Moraxellales</taxon>
        <taxon>Moraxellaceae</taxon>
        <taxon>Paraperlucidibaca</taxon>
    </lineage>
</organism>
<protein>
    <recommendedName>
        <fullName evidence="14">Peptidoglycan D,D-transpeptidase MrdA</fullName>
        <ecNumber evidence="14">3.4.16.4</ecNumber>
    </recommendedName>
    <alternativeName>
        <fullName evidence="14">Penicillin-binding protein 2</fullName>
        <shortName evidence="14">PBP-2</shortName>
    </alternativeName>
</protein>
<evidence type="ECO:0000256" key="2">
    <source>
        <dbReference type="ARBA" id="ARBA00004236"/>
    </source>
</evidence>
<keyword evidence="18" id="KW-1185">Reference proteome</keyword>
<dbReference type="Gene3D" id="3.40.710.10">
    <property type="entry name" value="DD-peptidase/beta-lactamase superfamily"/>
    <property type="match status" value="1"/>
</dbReference>
<keyword evidence="6 14" id="KW-0645">Protease</keyword>
<evidence type="ECO:0000256" key="12">
    <source>
        <dbReference type="ARBA" id="ARBA00023136"/>
    </source>
</evidence>
<keyword evidence="11 14" id="KW-1133">Transmembrane helix</keyword>
<dbReference type="NCBIfam" id="TIGR03423">
    <property type="entry name" value="pbp2_mrdA"/>
    <property type="match status" value="1"/>
</dbReference>
<feature type="binding site" evidence="14">
    <location>
        <position position="391"/>
    </location>
    <ligand>
        <name>Zn(2+)</name>
        <dbReference type="ChEBI" id="CHEBI:29105"/>
    </ligand>
</feature>
<sequence>MKPDHNTPQERMTMKNQLAEVGLFKGRAAVAGGFIVFAFTLLVLRYGWLQLMQHETYVTQSENNRIHLEAIAPPRGFIYDRNGVLLADNRPIFALVINRQQVSDLDETIKRLVPVINLMPEEIERFKKRLRVSRRYELVPIRSRLSEEDLASFTEKRYLFPGVSAENDISRYYPQGELFAHVLGYVSRISEQDQKNLDATAYAGTNLIGKLGIEKYYESVLHGKVGYQHVETNAFGRQIRVLKRTPPQRGTDLKLSLDIQLQQLAHEQLAGRRGAIVALDPRDGSVLAFVSNPGFDPNLFVGGIPSSLYNGLRDHIDRPLYNRALQGVYPPGSTIKPFEALGGLHYGLVDWDYTISDPGYFMLPGVNHRFRDWKKQGHGRVNMVTSIEQSCDTYYYQLSDRMGVDRFHDWMAEFGFGKETGIDLVNERTGTLPSVAWKRKRLNAPWYRGEMMSVGIGQGYFTATPLQIALATAIVANGGHRIRPHVLRSSSDPTFQPDLPKPDLIPYNGQPEDWDKMHFAMREVIHGARGTASRLRIGLEGYDIAGKTGTAQVKGIKQGERYDESKLDERHYDHAWFMGFAPVTNPVIAVAVLVENGKHGSSTAAPIARVLFDYEINRTLPPPPKVVPEDAGE</sequence>
<evidence type="ECO:0000256" key="14">
    <source>
        <dbReference type="HAMAP-Rule" id="MF_02081"/>
    </source>
</evidence>
<comment type="pathway">
    <text evidence="14">Cell wall biogenesis; peptidoglycan biosynthesis.</text>
</comment>
<keyword evidence="4 14" id="KW-0997">Cell inner membrane</keyword>
<feature type="domain" description="Penicillin-binding protein transpeptidase" evidence="15">
    <location>
        <begin position="274"/>
        <end position="611"/>
    </location>
</feature>
<dbReference type="Proteomes" id="UP001597044">
    <property type="component" value="Unassembled WGS sequence"/>
</dbReference>
<feature type="binding site" evidence="14">
    <location>
        <position position="378"/>
    </location>
    <ligand>
        <name>Zn(2+)</name>
        <dbReference type="ChEBI" id="CHEBI:29105"/>
    </ligand>
</feature>
<dbReference type="InterPro" id="IPR036138">
    <property type="entry name" value="PBP_dimer_sf"/>
</dbReference>
<keyword evidence="5 14" id="KW-0121">Carboxypeptidase</keyword>
<evidence type="ECO:0000256" key="3">
    <source>
        <dbReference type="ARBA" id="ARBA00022475"/>
    </source>
</evidence>
<evidence type="ECO:0000256" key="11">
    <source>
        <dbReference type="ARBA" id="ARBA00022989"/>
    </source>
</evidence>
<gene>
    <name evidence="14 17" type="primary">mrdA</name>
    <name evidence="17" type="ORF">ACFQ0F_07630</name>
</gene>
<feature type="binding site" evidence="14">
    <location>
        <position position="372"/>
    </location>
    <ligand>
        <name>Zn(2+)</name>
        <dbReference type="ChEBI" id="CHEBI:29105"/>
    </ligand>
</feature>
<dbReference type="InterPro" id="IPR017790">
    <property type="entry name" value="Penicillin-binding_protein_2"/>
</dbReference>